<keyword evidence="1" id="KW-0479">Metal-binding</keyword>
<protein>
    <submittedName>
        <fullName evidence="3">CSON014189 protein</fullName>
    </submittedName>
</protein>
<evidence type="ECO:0000256" key="2">
    <source>
        <dbReference type="SAM" id="MobiDB-lite"/>
    </source>
</evidence>
<dbReference type="GO" id="GO:0005634">
    <property type="term" value="C:nucleus"/>
    <property type="evidence" value="ECO:0007669"/>
    <property type="project" value="TreeGrafter"/>
</dbReference>
<feature type="compositionally biased region" description="Low complexity" evidence="2">
    <location>
        <begin position="59"/>
        <end position="70"/>
    </location>
</feature>
<dbReference type="InterPro" id="IPR039338">
    <property type="entry name" value="ZFTRAF1"/>
</dbReference>
<dbReference type="EMBL" id="UFQS01000773">
    <property type="protein sequence ID" value="SSX06772.1"/>
    <property type="molecule type" value="Genomic_DNA"/>
</dbReference>
<reference evidence="3" key="1">
    <citation type="submission" date="2018-04" db="EMBL/GenBank/DDBJ databases">
        <authorList>
            <person name="Go L.Y."/>
            <person name="Mitchell J.A."/>
        </authorList>
    </citation>
    <scope>NUCLEOTIDE SEQUENCE</scope>
    <source>
        <tissue evidence="3">Whole organism</tissue>
    </source>
</reference>
<dbReference type="PANTHER" id="PTHR23059:SF4">
    <property type="entry name" value="ZINC FINGER TRAF-TYPE-CONTAINING PROTEIN 1"/>
    <property type="match status" value="1"/>
</dbReference>
<organism evidence="3">
    <name type="scientific">Culicoides sonorensis</name>
    <name type="common">Biting midge</name>
    <dbReference type="NCBI Taxonomy" id="179676"/>
    <lineage>
        <taxon>Eukaryota</taxon>
        <taxon>Metazoa</taxon>
        <taxon>Ecdysozoa</taxon>
        <taxon>Arthropoda</taxon>
        <taxon>Hexapoda</taxon>
        <taxon>Insecta</taxon>
        <taxon>Pterygota</taxon>
        <taxon>Neoptera</taxon>
        <taxon>Endopterygota</taxon>
        <taxon>Diptera</taxon>
        <taxon>Nematocera</taxon>
        <taxon>Chironomoidea</taxon>
        <taxon>Ceratopogonidae</taxon>
        <taxon>Ceratopogoninae</taxon>
        <taxon>Culicoides</taxon>
        <taxon>Monoculicoides</taxon>
    </lineage>
</organism>
<name>A0A336KRP9_CULSO</name>
<evidence type="ECO:0000313" key="3">
    <source>
        <dbReference type="EMBL" id="SSX06772.1"/>
    </source>
</evidence>
<feature type="compositionally biased region" description="Low complexity" evidence="2">
    <location>
        <begin position="33"/>
        <end position="52"/>
    </location>
</feature>
<dbReference type="GO" id="GO:0046872">
    <property type="term" value="F:metal ion binding"/>
    <property type="evidence" value="ECO:0007669"/>
    <property type="project" value="UniProtKB-KW"/>
</dbReference>
<gene>
    <name evidence="3" type="primary">CSON014189</name>
</gene>
<accession>A0A336KRP9</accession>
<evidence type="ECO:0000313" key="4">
    <source>
        <dbReference type="EMBL" id="SSX27117.1"/>
    </source>
</evidence>
<evidence type="ECO:0000256" key="1">
    <source>
        <dbReference type="ARBA" id="ARBA00022723"/>
    </source>
</evidence>
<feature type="region of interest" description="Disordered" evidence="2">
    <location>
        <begin position="27"/>
        <end position="95"/>
    </location>
</feature>
<dbReference type="PANTHER" id="PTHR23059">
    <property type="entry name" value="CYSTEINE AND HISTIDINE-RICH PROTEIN 1"/>
    <property type="match status" value="1"/>
</dbReference>
<dbReference type="VEuPathDB" id="VectorBase:CSON014189"/>
<dbReference type="AlphaFoldDB" id="A0A336KRP9"/>
<proteinExistence type="predicted"/>
<sequence>MAEVESVSPVPSTSNLMNPMIPTTITAEIRVEPQQQASSTSSPATTTNTSTALIVAPTNNNNNNNNSSNNQDQENTTDTGEPEPKRKKIDTPVKASSKMVEKLEARLGGILCCAVCLDLPRTAMYQVIILYYLTYFFF</sequence>
<dbReference type="EMBL" id="UFQT01000773">
    <property type="protein sequence ID" value="SSX27117.1"/>
    <property type="molecule type" value="Genomic_DNA"/>
</dbReference>
<reference evidence="4" key="2">
    <citation type="submission" date="2018-07" db="EMBL/GenBank/DDBJ databases">
        <authorList>
            <person name="Quirk P.G."/>
            <person name="Krulwich T.A."/>
        </authorList>
    </citation>
    <scope>NUCLEOTIDE SEQUENCE</scope>
</reference>